<evidence type="ECO:0000256" key="1">
    <source>
        <dbReference type="SAM" id="Phobius"/>
    </source>
</evidence>
<proteinExistence type="predicted"/>
<keyword evidence="1" id="KW-1133">Transmembrane helix</keyword>
<evidence type="ECO:0000313" key="2">
    <source>
        <dbReference type="EMBL" id="CAA9514520.1"/>
    </source>
</evidence>
<feature type="transmembrane region" description="Helical" evidence="1">
    <location>
        <begin position="21"/>
        <end position="41"/>
    </location>
</feature>
<gene>
    <name evidence="2" type="ORF">AVDCRST_MAG96-2613</name>
</gene>
<keyword evidence="1" id="KW-0812">Transmembrane</keyword>
<sequence>MIAIFGGKGARQRVKGKRKKAKFGVEVGSYVLVVFLFNFVISQTV</sequence>
<protein>
    <submittedName>
        <fullName evidence="2">Uncharacterized protein</fullName>
    </submittedName>
</protein>
<reference evidence="2" key="1">
    <citation type="submission" date="2020-02" db="EMBL/GenBank/DDBJ databases">
        <authorList>
            <person name="Meier V. D."/>
        </authorList>
    </citation>
    <scope>NUCLEOTIDE SEQUENCE</scope>
    <source>
        <strain evidence="2">AVDCRST_MAG96</strain>
    </source>
</reference>
<keyword evidence="1" id="KW-0472">Membrane</keyword>
<accession>A0A6J4T6G9</accession>
<dbReference type="EMBL" id="CADCVN010001023">
    <property type="protein sequence ID" value="CAA9514520.1"/>
    <property type="molecule type" value="Genomic_DNA"/>
</dbReference>
<organism evidence="2">
    <name type="scientific">uncultured Segetibacter sp</name>
    <dbReference type="NCBI Taxonomy" id="481133"/>
    <lineage>
        <taxon>Bacteria</taxon>
        <taxon>Pseudomonadati</taxon>
        <taxon>Bacteroidota</taxon>
        <taxon>Chitinophagia</taxon>
        <taxon>Chitinophagales</taxon>
        <taxon>Chitinophagaceae</taxon>
        <taxon>Segetibacter</taxon>
        <taxon>environmental samples</taxon>
    </lineage>
</organism>
<dbReference type="AlphaFoldDB" id="A0A6J4T6G9"/>
<name>A0A6J4T6G9_9BACT</name>